<reference evidence="2" key="2">
    <citation type="submission" date="2022-01" db="EMBL/GenBank/DDBJ databases">
        <authorList>
            <person name="Yamashiro T."/>
            <person name="Shiraishi A."/>
            <person name="Satake H."/>
            <person name="Nakayama K."/>
        </authorList>
    </citation>
    <scope>NUCLEOTIDE SEQUENCE</scope>
</reference>
<organism evidence="2 3">
    <name type="scientific">Tanacetum coccineum</name>
    <dbReference type="NCBI Taxonomy" id="301880"/>
    <lineage>
        <taxon>Eukaryota</taxon>
        <taxon>Viridiplantae</taxon>
        <taxon>Streptophyta</taxon>
        <taxon>Embryophyta</taxon>
        <taxon>Tracheophyta</taxon>
        <taxon>Spermatophyta</taxon>
        <taxon>Magnoliopsida</taxon>
        <taxon>eudicotyledons</taxon>
        <taxon>Gunneridae</taxon>
        <taxon>Pentapetalae</taxon>
        <taxon>asterids</taxon>
        <taxon>campanulids</taxon>
        <taxon>Asterales</taxon>
        <taxon>Asteraceae</taxon>
        <taxon>Asteroideae</taxon>
        <taxon>Anthemideae</taxon>
        <taxon>Anthemidinae</taxon>
        <taxon>Tanacetum</taxon>
    </lineage>
</organism>
<reference evidence="2" key="1">
    <citation type="journal article" date="2022" name="Int. J. Mol. Sci.">
        <title>Draft Genome of Tanacetum Coccineum: Genomic Comparison of Closely Related Tanacetum-Family Plants.</title>
        <authorList>
            <person name="Yamashiro T."/>
            <person name="Shiraishi A."/>
            <person name="Nakayama K."/>
            <person name="Satake H."/>
        </authorList>
    </citation>
    <scope>NUCLEOTIDE SEQUENCE</scope>
</reference>
<dbReference type="Proteomes" id="UP001151760">
    <property type="component" value="Unassembled WGS sequence"/>
</dbReference>
<protein>
    <submittedName>
        <fullName evidence="2">Uncharacterized protein</fullName>
    </submittedName>
</protein>
<evidence type="ECO:0000313" key="3">
    <source>
        <dbReference type="Proteomes" id="UP001151760"/>
    </source>
</evidence>
<comment type="caution">
    <text evidence="2">The sequence shown here is derived from an EMBL/GenBank/DDBJ whole genome shotgun (WGS) entry which is preliminary data.</text>
</comment>
<evidence type="ECO:0000256" key="1">
    <source>
        <dbReference type="SAM" id="MobiDB-lite"/>
    </source>
</evidence>
<evidence type="ECO:0000313" key="2">
    <source>
        <dbReference type="EMBL" id="GJT35804.1"/>
    </source>
</evidence>
<proteinExistence type="predicted"/>
<feature type="region of interest" description="Disordered" evidence="1">
    <location>
        <begin position="68"/>
        <end position="98"/>
    </location>
</feature>
<name>A0ABQ5DFH0_9ASTR</name>
<keyword evidence="3" id="KW-1185">Reference proteome</keyword>
<feature type="compositionally biased region" description="Gly residues" evidence="1">
    <location>
        <begin position="77"/>
        <end position="93"/>
    </location>
</feature>
<accession>A0ABQ5DFH0</accession>
<dbReference type="EMBL" id="BQNB010015081">
    <property type="protein sequence ID" value="GJT35804.1"/>
    <property type="molecule type" value="Genomic_DNA"/>
</dbReference>
<sequence length="123" mass="13125">MRWLSPKQTILVVVFYHRIKPPSWCGGDGGVGCGGTAAGEEGEGKTRVRASEYDERVDRVTRINFGVRRKSPPEKFSGGGATVVAGSGGGGGWPDTLGERERVINVSGKTEKLPGISFHIKLL</sequence>
<gene>
    <name evidence="2" type="ORF">Tco_0926223</name>
</gene>